<reference evidence="2" key="1">
    <citation type="journal article" date="2012" name="Nat. Biotechnol.">
        <title>Draft genome sequence of pigeonpea (Cajanus cajan), an orphan legume crop of resource-poor farmers.</title>
        <authorList>
            <person name="Varshney R.K."/>
            <person name="Chen W."/>
            <person name="Li Y."/>
            <person name="Bharti A.K."/>
            <person name="Saxena R.K."/>
            <person name="Schlueter J.A."/>
            <person name="Donoghue M.T."/>
            <person name="Azam S."/>
            <person name="Fan G."/>
            <person name="Whaley A.M."/>
            <person name="Farmer A.D."/>
            <person name="Sheridan J."/>
            <person name="Iwata A."/>
            <person name="Tuteja R."/>
            <person name="Penmetsa R.V."/>
            <person name="Wu W."/>
            <person name="Upadhyaya H.D."/>
            <person name="Yang S.P."/>
            <person name="Shah T."/>
            <person name="Saxena K.B."/>
            <person name="Michael T."/>
            <person name="McCombie W.R."/>
            <person name="Yang B."/>
            <person name="Zhang G."/>
            <person name="Yang H."/>
            <person name="Wang J."/>
            <person name="Spillane C."/>
            <person name="Cook D.R."/>
            <person name="May G.D."/>
            <person name="Xu X."/>
            <person name="Jackson S.A."/>
        </authorList>
    </citation>
    <scope>NUCLEOTIDE SEQUENCE [LARGE SCALE GENOMIC DNA]</scope>
</reference>
<organism evidence="2 3">
    <name type="scientific">Cajanus cajan</name>
    <name type="common">Pigeon pea</name>
    <name type="synonym">Cajanus indicus</name>
    <dbReference type="NCBI Taxonomy" id="3821"/>
    <lineage>
        <taxon>Eukaryota</taxon>
        <taxon>Viridiplantae</taxon>
        <taxon>Streptophyta</taxon>
        <taxon>Embryophyta</taxon>
        <taxon>Tracheophyta</taxon>
        <taxon>Spermatophyta</taxon>
        <taxon>Magnoliopsida</taxon>
        <taxon>eudicotyledons</taxon>
        <taxon>Gunneridae</taxon>
        <taxon>Pentapetalae</taxon>
        <taxon>rosids</taxon>
        <taxon>fabids</taxon>
        <taxon>Fabales</taxon>
        <taxon>Fabaceae</taxon>
        <taxon>Papilionoideae</taxon>
        <taxon>50 kb inversion clade</taxon>
        <taxon>NPAAA clade</taxon>
        <taxon>indigoferoid/millettioid clade</taxon>
        <taxon>Phaseoleae</taxon>
        <taxon>Cajanus</taxon>
    </lineage>
</organism>
<dbReference type="EMBL" id="KQ483824">
    <property type="protein sequence ID" value="KYP40623.1"/>
    <property type="molecule type" value="Genomic_DNA"/>
</dbReference>
<feature type="non-terminal residue" evidence="2">
    <location>
        <position position="1"/>
    </location>
</feature>
<dbReference type="CDD" id="cd09272">
    <property type="entry name" value="RNase_HI_RT_Ty1"/>
    <property type="match status" value="1"/>
</dbReference>
<keyword evidence="3" id="KW-1185">Reference proteome</keyword>
<evidence type="ECO:0000259" key="1">
    <source>
        <dbReference type="Pfam" id="PF07727"/>
    </source>
</evidence>
<gene>
    <name evidence="2" type="ORF">KK1_038045</name>
</gene>
<sequence length="351" mass="39503">SNTLQGMQNLRKPMGSEQCIYSGSKMSSHVEAVGTCNLVLSSGFILCLEKTFYVPSFTLLNKSKVIGFGELCDSLYSINLQNNNVAYSSMHVSSGLKLYVVNEDSSMLWHRRLGHIPINRIKRLVNGVLSTLDFADFEACVDCIKGIDYTESFSLVSKKDSLQIIMALVTHFDFELHQMNMKTTFLNGNLEEEVYMKQPEGFFSSDGIILEGPNKVTVEQSLKFGFKGTKDFMLIYRQTDSLEVIGYFDLDFVGCIDTKKSTSSYVFMLSYGVVSWSRRKQTLTATSTMEVEFAYYFEATSHGVLLKSFISRLRVVDSIARMVIEHVSVELMIVDPLAKGMPPMSFKDHVA</sequence>
<accession>A0A151RDT7</accession>
<dbReference type="AlphaFoldDB" id="A0A151RDT7"/>
<evidence type="ECO:0000313" key="2">
    <source>
        <dbReference type="EMBL" id="KYP40623.1"/>
    </source>
</evidence>
<dbReference type="Pfam" id="PF07727">
    <property type="entry name" value="RVT_2"/>
    <property type="match status" value="1"/>
</dbReference>
<dbReference type="Proteomes" id="UP000075243">
    <property type="component" value="Unassembled WGS sequence"/>
</dbReference>
<dbReference type="PANTHER" id="PTHR11439:SF467">
    <property type="entry name" value="INTEGRASE CATALYTIC DOMAIN-CONTAINING PROTEIN"/>
    <property type="match status" value="1"/>
</dbReference>
<feature type="domain" description="Reverse transcriptase Ty1/copia-type" evidence="1">
    <location>
        <begin position="144"/>
        <end position="204"/>
    </location>
</feature>
<dbReference type="PANTHER" id="PTHR11439">
    <property type="entry name" value="GAG-POL-RELATED RETROTRANSPOSON"/>
    <property type="match status" value="1"/>
</dbReference>
<dbReference type="InterPro" id="IPR013103">
    <property type="entry name" value="RVT_2"/>
</dbReference>
<protein>
    <submittedName>
        <fullName evidence="2">Retrovirus-related Pol polyprotein from transposon TNT 1-94</fullName>
    </submittedName>
</protein>
<name>A0A151RDT7_CAJCA</name>
<dbReference type="Gramene" id="C.cajan_36987.t">
    <property type="protein sequence ID" value="C.cajan_36987.t"/>
    <property type="gene ID" value="C.cajan_36987"/>
</dbReference>
<evidence type="ECO:0000313" key="3">
    <source>
        <dbReference type="Proteomes" id="UP000075243"/>
    </source>
</evidence>
<proteinExistence type="predicted"/>